<dbReference type="RefSeq" id="WP_058505297.1">
    <property type="nucleotide sequence ID" value="NZ_CAAAIF010000017.1"/>
</dbReference>
<dbReference type="SUPFAM" id="SSF48403">
    <property type="entry name" value="Ankyrin repeat"/>
    <property type="match status" value="1"/>
</dbReference>
<dbReference type="PANTHER" id="PTHR46586:SF4">
    <property type="match status" value="1"/>
</dbReference>
<evidence type="ECO:0000313" key="1">
    <source>
        <dbReference type="EMBL" id="KTD33539.1"/>
    </source>
</evidence>
<gene>
    <name evidence="1" type="ORF">Lnau_2290</name>
</gene>
<dbReference type="Gene3D" id="1.25.40.20">
    <property type="entry name" value="Ankyrin repeat-containing domain"/>
    <property type="match status" value="1"/>
</dbReference>
<dbReference type="InterPro" id="IPR036770">
    <property type="entry name" value="Ankyrin_rpt-contain_sf"/>
</dbReference>
<dbReference type="OrthoDB" id="5653325at2"/>
<proteinExistence type="predicted"/>
<evidence type="ECO:0000313" key="2">
    <source>
        <dbReference type="Proteomes" id="UP000054725"/>
    </source>
</evidence>
<dbReference type="Proteomes" id="UP000054725">
    <property type="component" value="Unassembled WGS sequence"/>
</dbReference>
<protein>
    <submittedName>
        <fullName evidence="1">Ankyrin repeats (3 copies)</fullName>
    </submittedName>
</protein>
<dbReference type="AlphaFoldDB" id="A0A0W0WMQ8"/>
<name>A0A0W0WMQ8_9GAMM</name>
<reference evidence="1 2" key="1">
    <citation type="submission" date="2015-11" db="EMBL/GenBank/DDBJ databases">
        <title>Genomic analysis of 38 Legionella species identifies large and diverse effector repertoires.</title>
        <authorList>
            <person name="Burstein D."/>
            <person name="Amaro F."/>
            <person name="Zusman T."/>
            <person name="Lifshitz Z."/>
            <person name="Cohen O."/>
            <person name="Gilbert J.A."/>
            <person name="Pupko T."/>
            <person name="Shuman H.A."/>
            <person name="Segal G."/>
        </authorList>
    </citation>
    <scope>NUCLEOTIDE SEQUENCE [LARGE SCALE GENOMIC DNA]</scope>
    <source>
        <strain evidence="1 2">ATCC 49506</strain>
    </source>
</reference>
<comment type="caution">
    <text evidence="1">The sequence shown here is derived from an EMBL/GenBank/DDBJ whole genome shotgun (WGS) entry which is preliminary data.</text>
</comment>
<sequence>MIISLILQWINSDEIDTPFPTHPITNSELAKEQTQIKKINRQLIAQARLAKLESSTFTDQEKLERSHQLLSFIGFSMDYMKGNDSDLVFSTLGYLLAMPQENQPPKFKEKILFLFKQLINKDKEAAIDFYNQNTADFANHNEVNLLVARITKLDKTLPIVRQRLAELNHALKHQENPLGLGNLIKEEFIDNTEAYAAFILWLIQCRVPVRKIIATHLLHDFMRYNLSYLDLPESEINHLYDILKMFPEAQALVAEAKTVSCGERGFLKFALDGSRGEGLRQVEAQPVVWAFSPTADNFTALAELFSHSFLPAALIWFVHTKNLAWFDSLYNYLNKPSVITSQLPALINYVGRQAKTELSEVLASLINDSTAGQLAANHDGAILYLLAYKPALIQQIQIQDVKAYIEQMAAATNLDTIMQLSILLKRLVSFEHPSASIVFEALVDNFYHQPQLLDDDRLVRQLKYYPAWSHQLKSRCNFLHVQLASSIEENTNDELDSSRYNSIEDVWLEINRKLAVIYRLDPQPHAEPRNKYFLLAQIACASHRKLGSNFNIDRFVDALSLPDPTSEEGKSLHERTLIEVLTAIDDEPIRKQIIAKLEGNPISCLDWMTKEYGETSIFIKAAAQGNEGLLRLINTQNRVKKPCLNAAVLAAARSGHWATASSLCQIVPKKISRETLSKILILAAQAGEIALVKQICDRKTYVSITAAYPQGIEVATINNHLSIVKQIYASPSYKPSKSMSEKLFHVALKYKHFSIATYLCDDLPKAIAPHEVHINNAFKQAIINNDIDTVICLANLTKLRPKQFVFAQGFKAAASLGLNSMLSCLSSLPGAVVDKSLLEKSLIEAATQGHVTTLIALLKMTPPNTKKRAIVLSLQAATRAEHLVITKLICEQSSPSKALQQAIDSLLVWAIQSNKPQAVDLFCKLATNRPRPRALAKALAEAIKKGHFDFVISICKALSPVGKECINDSILLAVNHQRTDILAFLYELPENKPNPKFIRIALERAQTTQQKELVNYLQLKLKELKEEKNVSQPLGSFGVFKVKANGEQLQASAPSLGH</sequence>
<dbReference type="PANTHER" id="PTHR46586">
    <property type="entry name" value="ANKYRIN REPEAT-CONTAINING PROTEIN"/>
    <property type="match status" value="1"/>
</dbReference>
<accession>A0A0W0WMQ8</accession>
<dbReference type="InterPro" id="IPR052050">
    <property type="entry name" value="SecEffector_AnkRepeat"/>
</dbReference>
<dbReference type="EMBL" id="LNYO01000023">
    <property type="protein sequence ID" value="KTD33539.1"/>
    <property type="molecule type" value="Genomic_DNA"/>
</dbReference>
<keyword evidence="2" id="KW-1185">Reference proteome</keyword>
<organism evidence="1 2">
    <name type="scientific">Legionella nautarum</name>
    <dbReference type="NCBI Taxonomy" id="45070"/>
    <lineage>
        <taxon>Bacteria</taxon>
        <taxon>Pseudomonadati</taxon>
        <taxon>Pseudomonadota</taxon>
        <taxon>Gammaproteobacteria</taxon>
        <taxon>Legionellales</taxon>
        <taxon>Legionellaceae</taxon>
        <taxon>Legionella</taxon>
    </lineage>
</organism>
<dbReference type="PATRIC" id="fig|45070.6.peg.2416"/>